<evidence type="ECO:0000313" key="4">
    <source>
        <dbReference type="Proteomes" id="UP000464577"/>
    </source>
</evidence>
<dbReference type="InterPro" id="IPR048503">
    <property type="entry name" value="NamZ_C"/>
</dbReference>
<dbReference type="PROSITE" id="PS51257">
    <property type="entry name" value="PROKAR_LIPOPROTEIN"/>
    <property type="match status" value="1"/>
</dbReference>
<dbReference type="InterPro" id="IPR008302">
    <property type="entry name" value="NamZ"/>
</dbReference>
<dbReference type="InterPro" id="IPR048502">
    <property type="entry name" value="NamZ_N"/>
</dbReference>
<name>A0A6P1W7Q9_9BACT</name>
<feature type="domain" description="Peptidoglycan beta-N-acetylmuramidase NamZ N-terminal" evidence="1">
    <location>
        <begin position="45"/>
        <end position="244"/>
    </location>
</feature>
<keyword evidence="4" id="KW-1185">Reference proteome</keyword>
<dbReference type="PANTHER" id="PTHR42915:SF1">
    <property type="entry name" value="PEPTIDOGLYCAN BETA-N-ACETYLMURAMIDASE NAMZ"/>
    <property type="match status" value="1"/>
</dbReference>
<dbReference type="Gene3D" id="3.40.50.12170">
    <property type="entry name" value="Uncharacterised protein PF07075, DUF1343"/>
    <property type="match status" value="1"/>
</dbReference>
<evidence type="ECO:0000259" key="2">
    <source>
        <dbReference type="Pfam" id="PF20732"/>
    </source>
</evidence>
<feature type="domain" description="Peptidoglycan beta-N-acetylmuramidase NamZ C-terminal" evidence="2">
    <location>
        <begin position="248"/>
        <end position="387"/>
    </location>
</feature>
<dbReference type="GO" id="GO:0033922">
    <property type="term" value="F:peptidoglycan beta-N-acetylmuramidase activity"/>
    <property type="evidence" value="ECO:0007669"/>
    <property type="project" value="InterPro"/>
</dbReference>
<protein>
    <submittedName>
        <fullName evidence="3">DUF1343 domain-containing protein</fullName>
    </submittedName>
</protein>
<dbReference type="Pfam" id="PF20732">
    <property type="entry name" value="NamZ_C"/>
    <property type="match status" value="1"/>
</dbReference>
<accession>A0A6P1W7Q9</accession>
<dbReference type="KEGG" id="senf:GJR95_20055"/>
<gene>
    <name evidence="3" type="ORF">GJR95_20055</name>
</gene>
<dbReference type="Pfam" id="PF07075">
    <property type="entry name" value="NamZ_N"/>
    <property type="match status" value="1"/>
</dbReference>
<dbReference type="EMBL" id="CP045997">
    <property type="protein sequence ID" value="QHW01384.1"/>
    <property type="molecule type" value="Genomic_DNA"/>
</dbReference>
<proteinExistence type="predicted"/>
<reference evidence="3 4" key="1">
    <citation type="submission" date="2019-11" db="EMBL/GenBank/DDBJ databases">
        <title>Spirosoma endbachense sp. nov., isolated from a natural salt meadow.</title>
        <authorList>
            <person name="Rojas J."/>
            <person name="Ambika Manirajan B."/>
            <person name="Ratering S."/>
            <person name="Suarez C."/>
            <person name="Geissler-Plaum R."/>
            <person name="Schnell S."/>
        </authorList>
    </citation>
    <scope>NUCLEOTIDE SEQUENCE [LARGE SCALE GENOMIC DNA]</scope>
    <source>
        <strain evidence="3 4">I-24</strain>
    </source>
</reference>
<organism evidence="3 4">
    <name type="scientific">Spirosoma endbachense</name>
    <dbReference type="NCBI Taxonomy" id="2666025"/>
    <lineage>
        <taxon>Bacteria</taxon>
        <taxon>Pseudomonadati</taxon>
        <taxon>Bacteroidota</taxon>
        <taxon>Cytophagia</taxon>
        <taxon>Cytophagales</taxon>
        <taxon>Cytophagaceae</taxon>
        <taxon>Spirosoma</taxon>
    </lineage>
</organism>
<dbReference type="PIRSF" id="PIRSF016719">
    <property type="entry name" value="UCP016719"/>
    <property type="match status" value="1"/>
</dbReference>
<sequence>MGQRFFKLLAIIVLLMLPFNLIAQSLLLGCEQTGEYLPDLQKKKVAVVVNHTSIFSNHRHLVDSLLSLGVTITMIFTPEHGYRGVASPLEKVDNSTDARTGIPITSLYGANTKPTVEQLNDVDVVVFDIQDIGVRYFTFSSTMHYIMEACAETGKPLIILDRPNPNGHYVAGPVLNRKFASFVGLNPVPIVYGLTVGELARMINSEGWLATSKPCTLKVVACQNYTHQMPYDLPVPPTPNLPNRKAILLYASLCLFEGTEINFGRGTDMQFQVIGGTSPKYGQYTFTPSDRPGALNPANEGRLCYGLDLRRVNTQKEGFTLKYLIDFYHKAPDKTKFFTKPATFDKLAGNDFLRIMITDGKSEKVIRSAWKKELNQFKVLRKKYLLYP</sequence>
<dbReference type="AlphaFoldDB" id="A0A6P1W7Q9"/>
<evidence type="ECO:0000313" key="3">
    <source>
        <dbReference type="EMBL" id="QHW01384.1"/>
    </source>
</evidence>
<dbReference type="Proteomes" id="UP000464577">
    <property type="component" value="Chromosome"/>
</dbReference>
<evidence type="ECO:0000259" key="1">
    <source>
        <dbReference type="Pfam" id="PF07075"/>
    </source>
</evidence>
<dbReference type="PANTHER" id="PTHR42915">
    <property type="entry name" value="HYPOTHETICAL 460 KDA PROTEIN IN FEUA-SIGW INTERGENIC REGION [PRECURSOR]"/>
    <property type="match status" value="1"/>
</dbReference>
<dbReference type="Gene3D" id="3.90.1150.140">
    <property type="match status" value="1"/>
</dbReference>